<gene>
    <name evidence="2" type="ORF">ACFQLX_08965</name>
</gene>
<dbReference type="RefSeq" id="WP_386413617.1">
    <property type="nucleotide sequence ID" value="NZ_JBHSZO010000010.1"/>
</dbReference>
<feature type="compositionally biased region" description="Pro residues" evidence="1">
    <location>
        <begin position="1"/>
        <end position="13"/>
    </location>
</feature>
<sequence>MPDPPPEPPPETPVHPATGRPEPLEALDRRLDAMARHHFRARFHLTGRDRATAELKGPDTIRWHAYDLVAKKLAPAAPHKDGRQTPYRGHPVFVAQHATATCCRTCLQRWHGIPKGRELSREERAYTVRVIMRWIEREMTAAPA</sequence>
<evidence type="ECO:0000256" key="1">
    <source>
        <dbReference type="SAM" id="MobiDB-lite"/>
    </source>
</evidence>
<evidence type="ECO:0000313" key="2">
    <source>
        <dbReference type="EMBL" id="MFC7218295.1"/>
    </source>
</evidence>
<feature type="region of interest" description="Disordered" evidence="1">
    <location>
        <begin position="1"/>
        <end position="22"/>
    </location>
</feature>
<dbReference type="Proteomes" id="UP001596413">
    <property type="component" value="Unassembled WGS sequence"/>
</dbReference>
<reference evidence="3" key="1">
    <citation type="journal article" date="2019" name="Int. J. Syst. Evol. Microbiol.">
        <title>The Global Catalogue of Microorganisms (GCM) 10K type strain sequencing project: providing services to taxonomists for standard genome sequencing and annotation.</title>
        <authorList>
            <consortium name="The Broad Institute Genomics Platform"/>
            <consortium name="The Broad Institute Genome Sequencing Center for Infectious Disease"/>
            <person name="Wu L."/>
            <person name="Ma J."/>
        </authorList>
    </citation>
    <scope>NUCLEOTIDE SEQUENCE [LARGE SCALE GENOMIC DNA]</scope>
    <source>
        <strain evidence="3">CGMCC 1.13681</strain>
    </source>
</reference>
<dbReference type="Pfam" id="PF13811">
    <property type="entry name" value="DUF4186"/>
    <property type="match status" value="1"/>
</dbReference>
<dbReference type="EMBL" id="JBHSZO010000010">
    <property type="protein sequence ID" value="MFC7218295.1"/>
    <property type="molecule type" value="Genomic_DNA"/>
</dbReference>
<proteinExistence type="predicted"/>
<comment type="caution">
    <text evidence="2">The sequence shown here is derived from an EMBL/GenBank/DDBJ whole genome shotgun (WGS) entry which is preliminary data.</text>
</comment>
<protein>
    <submittedName>
        <fullName evidence="2">DUF4186 domain-containing protein</fullName>
    </submittedName>
</protein>
<evidence type="ECO:0000313" key="3">
    <source>
        <dbReference type="Proteomes" id="UP001596413"/>
    </source>
</evidence>
<accession>A0ABW2GG43</accession>
<dbReference type="InterPro" id="IPR020378">
    <property type="entry name" value="DUF4186"/>
</dbReference>
<organism evidence="2 3">
    <name type="scientific">Streptomyces polyrhachis</name>
    <dbReference type="NCBI Taxonomy" id="1282885"/>
    <lineage>
        <taxon>Bacteria</taxon>
        <taxon>Bacillati</taxon>
        <taxon>Actinomycetota</taxon>
        <taxon>Actinomycetes</taxon>
        <taxon>Kitasatosporales</taxon>
        <taxon>Streptomycetaceae</taxon>
        <taxon>Streptomyces</taxon>
    </lineage>
</organism>
<keyword evidence="3" id="KW-1185">Reference proteome</keyword>
<name>A0ABW2GG43_9ACTN</name>